<dbReference type="PANTHER" id="PTHR33198:SF19">
    <property type="entry name" value="CCHC-TYPE DOMAIN-CONTAINING PROTEIN"/>
    <property type="match status" value="1"/>
</dbReference>
<gene>
    <name evidence="1" type="ORF">P5673_011790</name>
</gene>
<evidence type="ECO:0000313" key="2">
    <source>
        <dbReference type="Proteomes" id="UP001249851"/>
    </source>
</evidence>
<protein>
    <submittedName>
        <fullName evidence="1">Uncharacterized protein</fullName>
    </submittedName>
</protein>
<dbReference type="Proteomes" id="UP001249851">
    <property type="component" value="Unassembled WGS sequence"/>
</dbReference>
<comment type="caution">
    <text evidence="1">The sequence shown here is derived from an EMBL/GenBank/DDBJ whole genome shotgun (WGS) entry which is preliminary data.</text>
</comment>
<name>A0AAD9V876_ACRCE</name>
<dbReference type="EMBL" id="JARQWQ010000022">
    <property type="protein sequence ID" value="KAK2564365.1"/>
    <property type="molecule type" value="Genomic_DNA"/>
</dbReference>
<reference evidence="1" key="2">
    <citation type="journal article" date="2023" name="Science">
        <title>Genomic signatures of disease resistance in endangered staghorn corals.</title>
        <authorList>
            <person name="Vollmer S.V."/>
            <person name="Selwyn J.D."/>
            <person name="Despard B.A."/>
            <person name="Roesel C.L."/>
        </authorList>
    </citation>
    <scope>NUCLEOTIDE SEQUENCE</scope>
    <source>
        <strain evidence="1">K2</strain>
    </source>
</reference>
<organism evidence="1 2">
    <name type="scientific">Acropora cervicornis</name>
    <name type="common">Staghorn coral</name>
    <dbReference type="NCBI Taxonomy" id="6130"/>
    <lineage>
        <taxon>Eukaryota</taxon>
        <taxon>Metazoa</taxon>
        <taxon>Cnidaria</taxon>
        <taxon>Anthozoa</taxon>
        <taxon>Hexacorallia</taxon>
        <taxon>Scleractinia</taxon>
        <taxon>Astrocoeniina</taxon>
        <taxon>Acroporidae</taxon>
        <taxon>Acropora</taxon>
    </lineage>
</organism>
<reference evidence="1" key="1">
    <citation type="journal article" date="2023" name="G3 (Bethesda)">
        <title>Whole genome assembly and annotation of the endangered Caribbean coral Acropora cervicornis.</title>
        <authorList>
            <person name="Selwyn J.D."/>
            <person name="Vollmer S.V."/>
        </authorList>
    </citation>
    <scope>NUCLEOTIDE SEQUENCE</scope>
    <source>
        <strain evidence="1">K2</strain>
    </source>
</reference>
<dbReference type="PANTHER" id="PTHR33198">
    <property type="entry name" value="ANK_REP_REGION DOMAIN-CONTAINING PROTEIN-RELATED"/>
    <property type="match status" value="1"/>
</dbReference>
<evidence type="ECO:0000313" key="1">
    <source>
        <dbReference type="EMBL" id="KAK2564365.1"/>
    </source>
</evidence>
<proteinExistence type="predicted"/>
<keyword evidence="2" id="KW-1185">Reference proteome</keyword>
<sequence>MPKYKCPFPECTYETADVEDALAAVLISVHSNGTHVAAPTTSQHTNAAKIERVKRPTISAAGSSEEWTYFLTRWQEYVDATQITGKDKVLQLLECCDDNLRKDITRNAGGSLANKTVEQVLEAVKKLAVREENAMVARVQLSDMKQDRDEAIRNFGARLRGQASVCKFTTACPSCNTAVNYTDNILRDILIKGLADNEIQLDLLGDKNQDMSLEEVFQFVEAKEAGKRSAGRLLQSQGAEAIRSQYRKTRQEEVKQNTVRADPPKDKNELCSYCGQLESAIFDSLCNLNTSTP</sequence>
<dbReference type="AlphaFoldDB" id="A0AAD9V876"/>
<accession>A0AAD9V876</accession>